<evidence type="ECO:0000259" key="4">
    <source>
        <dbReference type="PROSITE" id="PS51350"/>
    </source>
</evidence>
<organism evidence="5 6">
    <name type="scientific">Collinsella aerofaciens</name>
    <dbReference type="NCBI Taxonomy" id="74426"/>
    <lineage>
        <taxon>Bacteria</taxon>
        <taxon>Bacillati</taxon>
        <taxon>Actinomycetota</taxon>
        <taxon>Coriobacteriia</taxon>
        <taxon>Coriobacteriales</taxon>
        <taxon>Coriobacteriaceae</taxon>
        <taxon>Collinsella</taxon>
    </lineage>
</organism>
<evidence type="ECO:0000313" key="6">
    <source>
        <dbReference type="Proteomes" id="UP000225608"/>
    </source>
</evidence>
<dbReference type="InterPro" id="IPR050399">
    <property type="entry name" value="HPr"/>
</dbReference>
<accession>A0A2D1TZC7</accession>
<dbReference type="GO" id="GO:0009401">
    <property type="term" value="P:phosphoenolpyruvate-dependent sugar phosphotransferase system"/>
    <property type="evidence" value="ECO:0007669"/>
    <property type="project" value="UniProtKB-KW"/>
</dbReference>
<dbReference type="Pfam" id="PF00381">
    <property type="entry name" value="PTS-HPr"/>
    <property type="match status" value="1"/>
</dbReference>
<dbReference type="PROSITE" id="PS51350">
    <property type="entry name" value="PTS_HPR_DOM"/>
    <property type="match status" value="1"/>
</dbReference>
<dbReference type="GO" id="GO:0005737">
    <property type="term" value="C:cytoplasm"/>
    <property type="evidence" value="ECO:0007669"/>
    <property type="project" value="UniProtKB-SubCell"/>
</dbReference>
<evidence type="ECO:0000256" key="3">
    <source>
        <dbReference type="ARBA" id="ARBA00022683"/>
    </source>
</evidence>
<dbReference type="CDD" id="cd00367">
    <property type="entry name" value="PTS-HPr_like"/>
    <property type="match status" value="1"/>
</dbReference>
<dbReference type="SUPFAM" id="SSF55594">
    <property type="entry name" value="HPr-like"/>
    <property type="match status" value="1"/>
</dbReference>
<gene>
    <name evidence="5" type="ORF">CSV91_09320</name>
</gene>
<dbReference type="InterPro" id="IPR035895">
    <property type="entry name" value="HPr-like_sf"/>
</dbReference>
<keyword evidence="2" id="KW-0963">Cytoplasm</keyword>
<comment type="subcellular location">
    <subcellularLocation>
        <location evidence="1">Cytoplasm</location>
    </subcellularLocation>
</comment>
<dbReference type="InterPro" id="IPR000032">
    <property type="entry name" value="HPr-like"/>
</dbReference>
<evidence type="ECO:0000256" key="2">
    <source>
        <dbReference type="ARBA" id="ARBA00022490"/>
    </source>
</evidence>
<proteinExistence type="predicted"/>
<dbReference type="PANTHER" id="PTHR33705">
    <property type="entry name" value="PHOSPHOCARRIER PROTEIN HPR"/>
    <property type="match status" value="1"/>
</dbReference>
<dbReference type="KEGG" id="caer:CSV91_09320"/>
<dbReference type="EMBL" id="CP024160">
    <property type="protein sequence ID" value="ATP54708.1"/>
    <property type="molecule type" value="Genomic_DNA"/>
</dbReference>
<dbReference type="NCBIfam" id="TIGR01003">
    <property type="entry name" value="PTS_HPr_family"/>
    <property type="match status" value="1"/>
</dbReference>
<dbReference type="PRINTS" id="PR00107">
    <property type="entry name" value="PHOSPHOCPHPR"/>
</dbReference>
<dbReference type="Proteomes" id="UP000225608">
    <property type="component" value="Chromosome"/>
</dbReference>
<dbReference type="AlphaFoldDB" id="A0A2D1TZC7"/>
<reference evidence="5 6" key="1">
    <citation type="submission" date="2017-10" db="EMBL/GenBank/DDBJ databases">
        <title>Complete genome sequence of Collinsella aerofaciens isolated from the gut of a healthy adult Indian.</title>
        <authorList>
            <person name="Bag S."/>
            <person name="Ghosh T.S."/>
            <person name="Das B."/>
        </authorList>
    </citation>
    <scope>NUCLEOTIDE SEQUENCE [LARGE SCALE GENOMIC DNA]</scope>
    <source>
        <strain evidence="6">indica</strain>
    </source>
</reference>
<evidence type="ECO:0000313" key="5">
    <source>
        <dbReference type="EMBL" id="ATP54708.1"/>
    </source>
</evidence>
<dbReference type="Gene3D" id="3.30.1340.10">
    <property type="entry name" value="HPr-like"/>
    <property type="match status" value="1"/>
</dbReference>
<dbReference type="PANTHER" id="PTHR33705:SF2">
    <property type="entry name" value="PHOSPHOCARRIER PROTEIN NPR"/>
    <property type="match status" value="1"/>
</dbReference>
<protein>
    <recommendedName>
        <fullName evidence="4">HPr domain-containing protein</fullName>
    </recommendedName>
</protein>
<keyword evidence="3" id="KW-0598">Phosphotransferase system</keyword>
<evidence type="ECO:0000256" key="1">
    <source>
        <dbReference type="ARBA" id="ARBA00004496"/>
    </source>
</evidence>
<sequence length="111" mass="11963">MWDGGAPVTYNNYHVAGFAGRMCDAAGGDMVEFTKTIKDPLGLHARPVALLYDIIAKHRSDVSVSIGDRHTDGRDVMGLMALYGECGEDIIFRVSGVDEASCVTSIRNLSL</sequence>
<name>A0A2D1TZC7_9ACTN</name>
<feature type="domain" description="HPr" evidence="4">
    <location>
        <begin position="30"/>
        <end position="111"/>
    </location>
</feature>